<keyword evidence="1" id="KW-0472">Membrane</keyword>
<evidence type="ECO:0000256" key="1">
    <source>
        <dbReference type="SAM" id="Phobius"/>
    </source>
</evidence>
<organism evidence="3 4">
    <name type="scientific">Methylomonas koyamae</name>
    <dbReference type="NCBI Taxonomy" id="702114"/>
    <lineage>
        <taxon>Bacteria</taxon>
        <taxon>Pseudomonadati</taxon>
        <taxon>Pseudomonadota</taxon>
        <taxon>Gammaproteobacteria</taxon>
        <taxon>Methylococcales</taxon>
        <taxon>Methylococcaceae</taxon>
        <taxon>Methylomonas</taxon>
    </lineage>
</organism>
<name>A0AA91I3V0_9GAMM</name>
<dbReference type="GO" id="GO:0005886">
    <property type="term" value="C:plasma membrane"/>
    <property type="evidence" value="ECO:0007669"/>
    <property type="project" value="TreeGrafter"/>
</dbReference>
<dbReference type="EMBL" id="LUUL01000114">
    <property type="protein sequence ID" value="OAI22860.1"/>
    <property type="molecule type" value="Genomic_DNA"/>
</dbReference>
<feature type="domain" description="DUF218" evidence="2">
    <location>
        <begin position="76"/>
        <end position="241"/>
    </location>
</feature>
<keyword evidence="1" id="KW-1133">Transmembrane helix</keyword>
<comment type="caution">
    <text evidence="3">The sequence shown here is derived from an EMBL/GenBank/DDBJ whole genome shotgun (WGS) entry which is preliminary data.</text>
</comment>
<dbReference type="InterPro" id="IPR051599">
    <property type="entry name" value="Cell_Envelope_Assoc"/>
</dbReference>
<dbReference type="AlphaFoldDB" id="A0AA91I3V0"/>
<protein>
    <recommendedName>
        <fullName evidence="2">DUF218 domain-containing protein</fullName>
    </recommendedName>
</protein>
<dbReference type="PANTHER" id="PTHR30336:SF4">
    <property type="entry name" value="ENVELOPE BIOGENESIS FACTOR ELYC"/>
    <property type="match status" value="1"/>
</dbReference>
<dbReference type="InterPro" id="IPR014729">
    <property type="entry name" value="Rossmann-like_a/b/a_fold"/>
</dbReference>
<evidence type="ECO:0000313" key="4">
    <source>
        <dbReference type="Proteomes" id="UP000077734"/>
    </source>
</evidence>
<dbReference type="Pfam" id="PF02698">
    <property type="entry name" value="DUF218"/>
    <property type="match status" value="1"/>
</dbReference>
<feature type="transmembrane region" description="Helical" evidence="1">
    <location>
        <begin position="39"/>
        <end position="59"/>
    </location>
</feature>
<dbReference type="PANTHER" id="PTHR30336">
    <property type="entry name" value="INNER MEMBRANE PROTEIN, PROBABLE PERMEASE"/>
    <property type="match status" value="1"/>
</dbReference>
<dbReference type="Proteomes" id="UP000077734">
    <property type="component" value="Unassembled WGS sequence"/>
</dbReference>
<proteinExistence type="predicted"/>
<dbReference type="CDD" id="cd06259">
    <property type="entry name" value="YdcF-like"/>
    <property type="match status" value="1"/>
</dbReference>
<dbReference type="InterPro" id="IPR003848">
    <property type="entry name" value="DUF218"/>
</dbReference>
<dbReference type="GO" id="GO:0000270">
    <property type="term" value="P:peptidoglycan metabolic process"/>
    <property type="evidence" value="ECO:0007669"/>
    <property type="project" value="TreeGrafter"/>
</dbReference>
<evidence type="ECO:0000313" key="3">
    <source>
        <dbReference type="EMBL" id="OAI22860.1"/>
    </source>
</evidence>
<evidence type="ECO:0000259" key="2">
    <source>
        <dbReference type="Pfam" id="PF02698"/>
    </source>
</evidence>
<feature type="transmembrane region" description="Helical" evidence="1">
    <location>
        <begin position="6"/>
        <end position="27"/>
    </location>
</feature>
<dbReference type="GO" id="GO:0043164">
    <property type="term" value="P:Gram-negative-bacterium-type cell wall biogenesis"/>
    <property type="evidence" value="ECO:0007669"/>
    <property type="project" value="TreeGrafter"/>
</dbReference>
<dbReference type="Gene3D" id="3.40.50.620">
    <property type="entry name" value="HUPs"/>
    <property type="match status" value="1"/>
</dbReference>
<reference evidence="3 4" key="1">
    <citation type="submission" date="2016-03" db="EMBL/GenBank/DDBJ databases">
        <authorList>
            <person name="Heylen K."/>
            <person name="De Vos P."/>
            <person name="Vekeman B."/>
        </authorList>
    </citation>
    <scope>NUCLEOTIDE SEQUENCE [LARGE SCALE GENOMIC DNA]</scope>
    <source>
        <strain evidence="3 4">R-49807</strain>
    </source>
</reference>
<gene>
    <name evidence="3" type="ORF">A1356_01765</name>
</gene>
<keyword evidence="4" id="KW-1185">Reference proteome</keyword>
<accession>A0AA91I3V0</accession>
<sequence length="259" mass="28316">MLVYALQALLLPPVSLLVLALVGLVYGNRKWGRNMALTGLILLWLLSLPVVVNRLGLWWERVPPVTAEAVAASKPQALVVIGGGLQFDTPEYPGQITLHPRNLLRLRYAAKLAWDLGLPVLVSGGGALAPDDVAEADLMAAILDHEFKTPVAWQERDSRNTAENAGFSRELLRQYGIDNIVLVTQAYHMPRALMAFRNAGFNVLPAPTVFIGRSGDSRFLDWLPSPSAWANVFLLAHEAVGMVWYGMGLGMGRDVAPFI</sequence>
<keyword evidence="1" id="KW-0812">Transmembrane</keyword>